<keyword evidence="6 9" id="KW-0472">Membrane</keyword>
<feature type="transmembrane region" description="Helical" evidence="9">
    <location>
        <begin position="566"/>
        <end position="589"/>
    </location>
</feature>
<dbReference type="AlphaFoldDB" id="A0A9Q0KKA8"/>
<dbReference type="GO" id="GO:0005886">
    <property type="term" value="C:plasma membrane"/>
    <property type="evidence" value="ECO:0007669"/>
    <property type="project" value="TreeGrafter"/>
</dbReference>
<feature type="transmembrane region" description="Helical" evidence="9">
    <location>
        <begin position="535"/>
        <end position="554"/>
    </location>
</feature>
<dbReference type="Pfam" id="PF00023">
    <property type="entry name" value="Ank"/>
    <property type="match status" value="2"/>
</dbReference>
<feature type="repeat" description="ANK" evidence="7">
    <location>
        <begin position="135"/>
        <end position="158"/>
    </location>
</feature>
<organism evidence="11 12">
    <name type="scientific">Protea cynaroides</name>
    <dbReference type="NCBI Taxonomy" id="273540"/>
    <lineage>
        <taxon>Eukaryota</taxon>
        <taxon>Viridiplantae</taxon>
        <taxon>Streptophyta</taxon>
        <taxon>Embryophyta</taxon>
        <taxon>Tracheophyta</taxon>
        <taxon>Spermatophyta</taxon>
        <taxon>Magnoliopsida</taxon>
        <taxon>Proteales</taxon>
        <taxon>Proteaceae</taxon>
        <taxon>Protea</taxon>
    </lineage>
</organism>
<dbReference type="SUPFAM" id="SSF48403">
    <property type="entry name" value="Ankyrin repeat"/>
    <property type="match status" value="1"/>
</dbReference>
<dbReference type="Gene3D" id="1.25.40.20">
    <property type="entry name" value="Ankyrin repeat-containing domain"/>
    <property type="match status" value="2"/>
</dbReference>
<dbReference type="PROSITE" id="PS50088">
    <property type="entry name" value="ANK_REPEAT"/>
    <property type="match status" value="3"/>
</dbReference>
<evidence type="ECO:0000256" key="9">
    <source>
        <dbReference type="SAM" id="Phobius"/>
    </source>
</evidence>
<gene>
    <name evidence="11" type="ORF">NE237_005302</name>
</gene>
<dbReference type="PANTHER" id="PTHR24186:SF50">
    <property type="entry name" value="ANKYRIN REPEAT-CONTAINING PROTEIN ITN1-LIKE ISOFORM X1"/>
    <property type="match status" value="1"/>
</dbReference>
<evidence type="ECO:0000256" key="6">
    <source>
        <dbReference type="ARBA" id="ARBA00023136"/>
    </source>
</evidence>
<feature type="transmembrane region" description="Helical" evidence="9">
    <location>
        <begin position="637"/>
        <end position="658"/>
    </location>
</feature>
<accession>A0A9Q0KKA8</accession>
<evidence type="ECO:0000256" key="1">
    <source>
        <dbReference type="ARBA" id="ARBA00004141"/>
    </source>
</evidence>
<keyword evidence="5 7" id="KW-0040">ANK repeat</keyword>
<feature type="domain" description="PGG" evidence="10">
    <location>
        <begin position="530"/>
        <end position="629"/>
    </location>
</feature>
<comment type="caution">
    <text evidence="11">The sequence shown here is derived from an EMBL/GenBank/DDBJ whole genome shotgun (WGS) entry which is preliminary data.</text>
</comment>
<dbReference type="InterPro" id="IPR036770">
    <property type="entry name" value="Ankyrin_rpt-contain_sf"/>
</dbReference>
<keyword evidence="4 9" id="KW-1133">Transmembrane helix</keyword>
<dbReference type="PANTHER" id="PTHR24186">
    <property type="entry name" value="PROTEIN PHOSPHATASE 1 REGULATORY SUBUNIT"/>
    <property type="match status" value="1"/>
</dbReference>
<dbReference type="OrthoDB" id="303876at2759"/>
<feature type="compositionally biased region" description="Acidic residues" evidence="8">
    <location>
        <begin position="15"/>
        <end position="36"/>
    </location>
</feature>
<dbReference type="PROSITE" id="PS50297">
    <property type="entry name" value="ANK_REP_REGION"/>
    <property type="match status" value="3"/>
</dbReference>
<protein>
    <recommendedName>
        <fullName evidence="10">PGG domain-containing protein</fullName>
    </recommendedName>
</protein>
<evidence type="ECO:0000256" key="2">
    <source>
        <dbReference type="ARBA" id="ARBA00022692"/>
    </source>
</evidence>
<keyword evidence="12" id="KW-1185">Reference proteome</keyword>
<dbReference type="EMBL" id="JAMYWD010000005">
    <property type="protein sequence ID" value="KAJ4972203.1"/>
    <property type="molecule type" value="Genomic_DNA"/>
</dbReference>
<evidence type="ECO:0000313" key="12">
    <source>
        <dbReference type="Proteomes" id="UP001141806"/>
    </source>
</evidence>
<feature type="transmembrane region" description="Helical" evidence="9">
    <location>
        <begin position="610"/>
        <end position="631"/>
    </location>
</feature>
<sequence>MASVSFKESKKESEASTEDFDDEFDDDDFDDEFDDDGFLTDLELTSNMPKLGMNQNTGRHNRTEEPRNFRLIDVAKEGEAVGLEQLLQERDPSILHQLTPLGDTLLHLAAKFRFQNLLLEICDRCPSLVTKKNQRGDTPLHVGARAGHLDVVRHLIDKMTSSSSLLDVNIEKDGATKAVHLLRSQNHKGNTALHEALRYSRRDVAELLIRKDPDLCSCVNKVKESPLFLAVIQGYRDIVDQVLHVSPSPACGGPQGWTALHASTMVNNEFVGPYMTEKLLQVKPELARVKDFRGMTPLHHAICIKNDSIVRLLLQHDASLAYVQDNLGWSPLHVAARQSDLKFLKMTNIDENILEYCSDLVYLVDSKGQNVLHILMGRMDTEPFISEFFKKFALEELLNQPNDYGNTPLHLATLWRKENFVRFLAKDPRVDKKARNNINQTAYDIAWLEYNKSLRGKDKSHRLTWERIKSNVDPYDQYLLCDKSSLLGIEASKLDVEGMAQEDDEKELKLDVEGMAQDEDEKDAKSQEDNEDDETNLVIAVLITILAFVSALQMPIRSESGVEAAFVAFVISDASALACSLLIILLHYLEKSFHVYKKLPKIMSITTGKFLLRFAILSMAVACIFGMLVVLGRTHSFWVGIATLLVCLGVPFLAFFLASLHDRKKKE</sequence>
<keyword evidence="2 9" id="KW-0812">Transmembrane</keyword>
<dbReference type="SMART" id="SM00248">
    <property type="entry name" value="ANK"/>
    <property type="match status" value="8"/>
</dbReference>
<dbReference type="Proteomes" id="UP001141806">
    <property type="component" value="Unassembled WGS sequence"/>
</dbReference>
<dbReference type="Pfam" id="PF13962">
    <property type="entry name" value="PGG"/>
    <property type="match status" value="1"/>
</dbReference>
<evidence type="ECO:0000259" key="10">
    <source>
        <dbReference type="Pfam" id="PF13962"/>
    </source>
</evidence>
<reference evidence="11" key="1">
    <citation type="journal article" date="2023" name="Plant J.">
        <title>The genome of the king protea, Protea cynaroides.</title>
        <authorList>
            <person name="Chang J."/>
            <person name="Duong T.A."/>
            <person name="Schoeman C."/>
            <person name="Ma X."/>
            <person name="Roodt D."/>
            <person name="Barker N."/>
            <person name="Li Z."/>
            <person name="Van de Peer Y."/>
            <person name="Mizrachi E."/>
        </authorList>
    </citation>
    <scope>NUCLEOTIDE SEQUENCE</scope>
    <source>
        <tissue evidence="11">Young leaves</tissue>
    </source>
</reference>
<evidence type="ECO:0000256" key="7">
    <source>
        <dbReference type="PROSITE-ProRule" id="PRU00023"/>
    </source>
</evidence>
<name>A0A9Q0KKA8_9MAGN</name>
<feature type="repeat" description="ANK" evidence="7">
    <location>
        <begin position="293"/>
        <end position="325"/>
    </location>
</feature>
<comment type="subcellular location">
    <subcellularLocation>
        <location evidence="1">Membrane</location>
        <topology evidence="1">Multi-pass membrane protein</topology>
    </subcellularLocation>
</comment>
<evidence type="ECO:0000256" key="8">
    <source>
        <dbReference type="SAM" id="MobiDB-lite"/>
    </source>
</evidence>
<proteinExistence type="predicted"/>
<dbReference type="Pfam" id="PF12796">
    <property type="entry name" value="Ank_2"/>
    <property type="match status" value="2"/>
</dbReference>
<dbReference type="InterPro" id="IPR026961">
    <property type="entry name" value="PGG_dom"/>
</dbReference>
<evidence type="ECO:0000313" key="11">
    <source>
        <dbReference type="EMBL" id="KAJ4972203.1"/>
    </source>
</evidence>
<evidence type="ECO:0000256" key="3">
    <source>
        <dbReference type="ARBA" id="ARBA00022737"/>
    </source>
</evidence>
<feature type="region of interest" description="Disordered" evidence="8">
    <location>
        <begin position="1"/>
        <end position="36"/>
    </location>
</feature>
<keyword evidence="3" id="KW-0677">Repeat</keyword>
<dbReference type="InterPro" id="IPR002110">
    <property type="entry name" value="Ankyrin_rpt"/>
</dbReference>
<evidence type="ECO:0000256" key="5">
    <source>
        <dbReference type="ARBA" id="ARBA00023043"/>
    </source>
</evidence>
<feature type="repeat" description="ANK" evidence="7">
    <location>
        <begin position="188"/>
        <end position="215"/>
    </location>
</feature>
<evidence type="ECO:0000256" key="4">
    <source>
        <dbReference type="ARBA" id="ARBA00022989"/>
    </source>
</evidence>